<keyword evidence="1" id="KW-1133">Transmembrane helix</keyword>
<evidence type="ECO:0000259" key="2">
    <source>
        <dbReference type="Pfam" id="PF14341"/>
    </source>
</evidence>
<feature type="domain" description="Type 4 fimbrial biogenesis protein PilX N-terminal" evidence="2">
    <location>
        <begin position="9"/>
        <end position="59"/>
    </location>
</feature>
<dbReference type="AlphaFoldDB" id="A0A7W7P238"/>
<name>A0A7W7P238_PSENT</name>
<accession>A0A7W7P238</accession>
<evidence type="ECO:0000313" key="3">
    <source>
        <dbReference type="EMBL" id="MBB4865161.1"/>
    </source>
</evidence>
<sequence length="176" mass="18852">MTASRHAQQGAILFVSLIILLVVSLLAISSVRQSTLESRITGSVIEEKRLFNGAESGLRNTEATIATSMLPPDRCATTIVLPCLWTKTPTYTQDFSDGLAYTGKGTYPAATSGIDTSVSRYMISAPTGDAAGQTMNPEYGNMLLGTGTFMYEVNSRASSNGRQVPVRSVMARVFNN</sequence>
<evidence type="ECO:0000313" key="4">
    <source>
        <dbReference type="Proteomes" id="UP000566995"/>
    </source>
</evidence>
<gene>
    <name evidence="3" type="ORF">HNP46_004041</name>
</gene>
<proteinExistence type="predicted"/>
<dbReference type="Proteomes" id="UP000566995">
    <property type="component" value="Unassembled WGS sequence"/>
</dbReference>
<protein>
    <submittedName>
        <fullName evidence="3">Type IV pilus assembly protein PilX</fullName>
    </submittedName>
</protein>
<keyword evidence="1" id="KW-0472">Membrane</keyword>
<dbReference type="InterPro" id="IPR025746">
    <property type="entry name" value="PilX_N_dom"/>
</dbReference>
<dbReference type="RefSeq" id="WP_184592345.1">
    <property type="nucleotide sequence ID" value="NZ_JACHLI010000017.1"/>
</dbReference>
<comment type="caution">
    <text evidence="3">The sequence shown here is derived from an EMBL/GenBank/DDBJ whole genome shotgun (WGS) entry which is preliminary data.</text>
</comment>
<dbReference type="EMBL" id="JACHLI010000017">
    <property type="protein sequence ID" value="MBB4865161.1"/>
    <property type="molecule type" value="Genomic_DNA"/>
</dbReference>
<organism evidence="3 4">
    <name type="scientific">Pseudomonas nitroreducens</name>
    <dbReference type="NCBI Taxonomy" id="46680"/>
    <lineage>
        <taxon>Bacteria</taxon>
        <taxon>Pseudomonadati</taxon>
        <taxon>Pseudomonadota</taxon>
        <taxon>Gammaproteobacteria</taxon>
        <taxon>Pseudomonadales</taxon>
        <taxon>Pseudomonadaceae</taxon>
        <taxon>Pseudomonas</taxon>
    </lineage>
</organism>
<keyword evidence="1" id="KW-0812">Transmembrane</keyword>
<dbReference type="Pfam" id="PF14341">
    <property type="entry name" value="PilX_N"/>
    <property type="match status" value="1"/>
</dbReference>
<feature type="transmembrane region" description="Helical" evidence="1">
    <location>
        <begin position="12"/>
        <end position="31"/>
    </location>
</feature>
<evidence type="ECO:0000256" key="1">
    <source>
        <dbReference type="SAM" id="Phobius"/>
    </source>
</evidence>
<reference evidence="3 4" key="1">
    <citation type="submission" date="2020-08" db="EMBL/GenBank/DDBJ databases">
        <title>Functional genomics of gut bacteria from endangered species of beetles.</title>
        <authorList>
            <person name="Carlos-Shanley C."/>
        </authorList>
    </citation>
    <scope>NUCLEOTIDE SEQUENCE [LARGE SCALE GENOMIC DNA]</scope>
    <source>
        <strain evidence="3 4">S00179</strain>
    </source>
</reference>